<keyword evidence="2" id="KW-1185">Reference proteome</keyword>
<evidence type="ECO:0000313" key="1">
    <source>
        <dbReference type="EMBL" id="KIJ30653.1"/>
    </source>
</evidence>
<proteinExistence type="predicted"/>
<organism evidence="1 2">
    <name type="scientific">Sphaerobolus stellatus (strain SS14)</name>
    <dbReference type="NCBI Taxonomy" id="990650"/>
    <lineage>
        <taxon>Eukaryota</taxon>
        <taxon>Fungi</taxon>
        <taxon>Dikarya</taxon>
        <taxon>Basidiomycota</taxon>
        <taxon>Agaricomycotina</taxon>
        <taxon>Agaricomycetes</taxon>
        <taxon>Phallomycetidae</taxon>
        <taxon>Geastrales</taxon>
        <taxon>Sphaerobolaceae</taxon>
        <taxon>Sphaerobolus</taxon>
    </lineage>
</organism>
<dbReference type="EMBL" id="KN837257">
    <property type="protein sequence ID" value="KIJ30653.1"/>
    <property type="molecule type" value="Genomic_DNA"/>
</dbReference>
<protein>
    <submittedName>
        <fullName evidence="1">Uncharacterized protein</fullName>
    </submittedName>
</protein>
<sequence>MVALPDVDGILASKVICSFKVKKVHCVQTFQWACSVPIAWGKCYTGENLSQVYELMYDIWKDHPEDRPGFLLYDDACNLVHHMVTSHPESPWFHSTRFIVDAFHYMTHRATDAVCCLWCNPLPTDGSQPDLLIGQVNEAGEVILQCAYSSEAAELLNSWLTSFERQFHQMSDITFDFFMHSLLLLYKEEREKDIK</sequence>
<accession>A0A0C9TLB0</accession>
<dbReference type="Proteomes" id="UP000054279">
    <property type="component" value="Unassembled WGS sequence"/>
</dbReference>
<gene>
    <name evidence="1" type="ORF">M422DRAFT_186854</name>
</gene>
<dbReference type="OrthoDB" id="2527272at2759"/>
<dbReference type="HOGENOM" id="CLU_004966_2_0_1"/>
<evidence type="ECO:0000313" key="2">
    <source>
        <dbReference type="Proteomes" id="UP000054279"/>
    </source>
</evidence>
<reference evidence="1 2" key="1">
    <citation type="submission" date="2014-06" db="EMBL/GenBank/DDBJ databases">
        <title>Evolutionary Origins and Diversification of the Mycorrhizal Mutualists.</title>
        <authorList>
            <consortium name="DOE Joint Genome Institute"/>
            <consortium name="Mycorrhizal Genomics Consortium"/>
            <person name="Kohler A."/>
            <person name="Kuo A."/>
            <person name="Nagy L.G."/>
            <person name="Floudas D."/>
            <person name="Copeland A."/>
            <person name="Barry K.W."/>
            <person name="Cichocki N."/>
            <person name="Veneault-Fourrey C."/>
            <person name="LaButti K."/>
            <person name="Lindquist E.A."/>
            <person name="Lipzen A."/>
            <person name="Lundell T."/>
            <person name="Morin E."/>
            <person name="Murat C."/>
            <person name="Riley R."/>
            <person name="Ohm R."/>
            <person name="Sun H."/>
            <person name="Tunlid A."/>
            <person name="Henrissat B."/>
            <person name="Grigoriev I.V."/>
            <person name="Hibbett D.S."/>
            <person name="Martin F."/>
        </authorList>
    </citation>
    <scope>NUCLEOTIDE SEQUENCE [LARGE SCALE GENOMIC DNA]</scope>
    <source>
        <strain evidence="1 2">SS14</strain>
    </source>
</reference>
<dbReference type="AlphaFoldDB" id="A0A0C9TLB0"/>
<name>A0A0C9TLB0_SPHS4</name>